<dbReference type="Proteomes" id="UP000005139">
    <property type="component" value="Unassembled WGS sequence"/>
</dbReference>
<evidence type="ECO:0000313" key="4">
    <source>
        <dbReference type="Proteomes" id="UP000005139"/>
    </source>
</evidence>
<keyword evidence="4" id="KW-1185">Reference proteome</keyword>
<organism evidence="3 4">
    <name type="scientific">Thermosinus carboxydivorans Nor1</name>
    <dbReference type="NCBI Taxonomy" id="401526"/>
    <lineage>
        <taxon>Bacteria</taxon>
        <taxon>Bacillati</taxon>
        <taxon>Bacillota</taxon>
        <taxon>Negativicutes</taxon>
        <taxon>Selenomonadales</taxon>
        <taxon>Sporomusaceae</taxon>
        <taxon>Thermosinus</taxon>
    </lineage>
</organism>
<dbReference type="InterPro" id="IPR001455">
    <property type="entry name" value="TusA-like"/>
</dbReference>
<dbReference type="eggNOG" id="COG0425">
    <property type="taxonomic scope" value="Bacteria"/>
</dbReference>
<dbReference type="SUPFAM" id="SSF64307">
    <property type="entry name" value="SirA-like"/>
    <property type="match status" value="1"/>
</dbReference>
<proteinExistence type="inferred from homology"/>
<gene>
    <name evidence="3" type="ORF">TcarDRAFT_1628</name>
</gene>
<sequence>MAANNSIWEVDGMAIHYLDMLGEICPHPLHMAQAKMEKLKSGDVLVVESDFSRSVRNLLAWADKQGYKFDVEEVDKGIWQVKITKC</sequence>
<reference evidence="3 4" key="1">
    <citation type="submission" date="2007-01" db="EMBL/GenBank/DDBJ databases">
        <title>Annotation of the draft genome assembly of Thermosinus carboxydivorans Nor1.</title>
        <authorList>
            <consortium name="US DOE Joint Genome Institute (JGI-ORNL)"/>
            <person name="Larimer F."/>
            <person name="Land M."/>
            <person name="Hauser L."/>
        </authorList>
    </citation>
    <scope>NUCLEOTIDE SEQUENCE [LARGE SCALE GENOMIC DNA]</scope>
    <source>
        <strain evidence="3 4">Nor1</strain>
    </source>
</reference>
<name>A1HQ45_9FIRM</name>
<comment type="caution">
    <text evidence="3">The sequence shown here is derived from an EMBL/GenBank/DDBJ whole genome shotgun (WGS) entry which is preliminary data.</text>
</comment>
<dbReference type="Pfam" id="PF01206">
    <property type="entry name" value="TusA"/>
    <property type="match status" value="1"/>
</dbReference>
<evidence type="ECO:0000313" key="3">
    <source>
        <dbReference type="EMBL" id="EAX47939.1"/>
    </source>
</evidence>
<dbReference type="PANTHER" id="PTHR33279">
    <property type="entry name" value="SULFUR CARRIER PROTEIN YEDF-RELATED"/>
    <property type="match status" value="1"/>
</dbReference>
<dbReference type="Gene3D" id="3.30.110.40">
    <property type="entry name" value="TusA-like domain"/>
    <property type="match status" value="1"/>
</dbReference>
<reference evidence="3 4" key="2">
    <citation type="submission" date="2007-01" db="EMBL/GenBank/DDBJ databases">
        <title>Sequencing of the draft genome and assembly of Thermosinus carboxydivorans Nor1.</title>
        <authorList>
            <consortium name="US DOE Joint Genome Institute (JGI-PGF)"/>
            <person name="Copeland A."/>
            <person name="Lucas S."/>
            <person name="Lapidus A."/>
            <person name="Barry K."/>
            <person name="Glavina del Rio T."/>
            <person name="Dalin E."/>
            <person name="Tice H."/>
            <person name="Bruce D."/>
            <person name="Pitluck S."/>
            <person name="Richardson P."/>
        </authorList>
    </citation>
    <scope>NUCLEOTIDE SEQUENCE [LARGE SCALE GENOMIC DNA]</scope>
    <source>
        <strain evidence="3 4">Nor1</strain>
    </source>
</reference>
<dbReference type="InterPro" id="IPR036868">
    <property type="entry name" value="TusA-like_sf"/>
</dbReference>
<evidence type="ECO:0000259" key="2">
    <source>
        <dbReference type="Pfam" id="PF01206"/>
    </source>
</evidence>
<protein>
    <submittedName>
        <fullName evidence="3">SirA family protein</fullName>
    </submittedName>
</protein>
<dbReference type="PANTHER" id="PTHR33279:SF6">
    <property type="entry name" value="SULFUR CARRIER PROTEIN YEDF-RELATED"/>
    <property type="match status" value="1"/>
</dbReference>
<accession>A1HQ45</accession>
<feature type="domain" description="UPF0033" evidence="2">
    <location>
        <begin position="17"/>
        <end position="85"/>
    </location>
</feature>
<dbReference type="EMBL" id="AAWL01000006">
    <property type="protein sequence ID" value="EAX47939.1"/>
    <property type="molecule type" value="Genomic_DNA"/>
</dbReference>
<dbReference type="AlphaFoldDB" id="A1HQ45"/>
<evidence type="ECO:0000256" key="1">
    <source>
        <dbReference type="ARBA" id="ARBA00008984"/>
    </source>
</evidence>
<comment type="similarity">
    <text evidence="1">Belongs to the sulfur carrier protein TusA family.</text>
</comment>